<accession>A0A4S3K1N6</accession>
<keyword evidence="1" id="KW-0732">Signal</keyword>
<sequence length="196" mass="21148">MRPSPLLKRTPLSLALCTLFAGTAQAADFKIGIELPRLDVAEYHRPYVAAWIEREDRTVAANLAVWYQLKRANAPAAAQMPAAGGAAPAGAAEGGTKWLPDMRQWWRRTGREMTMPADGISSATRAAGVHELNFSSGKAPFPDLAPGQYKLMVEAAREEGGRELLEIPFTWPAAKAAQLKAQGSRELGALSLDIKP</sequence>
<evidence type="ECO:0000256" key="1">
    <source>
        <dbReference type="SAM" id="SignalP"/>
    </source>
</evidence>
<dbReference type="RefSeq" id="WP_133879621.1">
    <property type="nucleotide sequence ID" value="NZ_MWIN01000022.1"/>
</dbReference>
<reference evidence="2 3" key="1">
    <citation type="submission" date="2019-03" db="EMBL/GenBank/DDBJ databases">
        <title>Genomic Encyclopedia of Type Strains, Phase IV (KMG-IV): sequencing the most valuable type-strain genomes for metagenomic binning, comparative biology and taxonomic classification.</title>
        <authorList>
            <person name="Goeker M."/>
        </authorList>
    </citation>
    <scope>NUCLEOTIDE SEQUENCE [LARGE SCALE GENOMIC DNA]</scope>
    <source>
        <strain evidence="2 3">DSM 26377</strain>
    </source>
</reference>
<evidence type="ECO:0000313" key="2">
    <source>
        <dbReference type="EMBL" id="TDU30990.1"/>
    </source>
</evidence>
<evidence type="ECO:0008006" key="4">
    <source>
        <dbReference type="Google" id="ProtNLM"/>
    </source>
</evidence>
<evidence type="ECO:0000313" key="3">
    <source>
        <dbReference type="Proteomes" id="UP000295341"/>
    </source>
</evidence>
<dbReference type="InterPro" id="IPR014469">
    <property type="entry name" value="DUF2271"/>
</dbReference>
<keyword evidence="3" id="KW-1185">Reference proteome</keyword>
<gene>
    <name evidence="2" type="ORF">DFR24_0348</name>
</gene>
<protein>
    <recommendedName>
        <fullName evidence="4">DUF2271 domain-containing protein</fullName>
    </recommendedName>
</protein>
<feature type="signal peptide" evidence="1">
    <location>
        <begin position="1"/>
        <end position="26"/>
    </location>
</feature>
<dbReference type="EMBL" id="SOBT01000008">
    <property type="protein sequence ID" value="TDU30990.1"/>
    <property type="molecule type" value="Genomic_DNA"/>
</dbReference>
<feature type="chain" id="PRO_5030100157" description="DUF2271 domain-containing protein" evidence="1">
    <location>
        <begin position="27"/>
        <end position="196"/>
    </location>
</feature>
<name>A0A4S3K1N6_9GAMM</name>
<dbReference type="PIRSF" id="PIRSF014995">
    <property type="entry name" value="UCP014995"/>
    <property type="match status" value="1"/>
</dbReference>
<dbReference type="Pfam" id="PF10029">
    <property type="entry name" value="DUF2271"/>
    <property type="match status" value="1"/>
</dbReference>
<dbReference type="AlphaFoldDB" id="A0A4S3K1N6"/>
<dbReference type="Proteomes" id="UP000295341">
    <property type="component" value="Unassembled WGS sequence"/>
</dbReference>
<organism evidence="2 3">
    <name type="scientific">Panacagrimonas perspica</name>
    <dbReference type="NCBI Taxonomy" id="381431"/>
    <lineage>
        <taxon>Bacteria</taxon>
        <taxon>Pseudomonadati</taxon>
        <taxon>Pseudomonadota</taxon>
        <taxon>Gammaproteobacteria</taxon>
        <taxon>Nevskiales</taxon>
        <taxon>Nevskiaceae</taxon>
        <taxon>Panacagrimonas</taxon>
    </lineage>
</organism>
<dbReference type="OrthoDB" id="195316at2"/>
<proteinExistence type="predicted"/>
<comment type="caution">
    <text evidence="2">The sequence shown here is derived from an EMBL/GenBank/DDBJ whole genome shotgun (WGS) entry which is preliminary data.</text>
</comment>